<sequence length="171" mass="19755">MKKSRGIIMGDSLVKGQITLTHEKLSKISNAVSEFLNETTVSKMIAEKTEEKVGYYGDLLVSLRRINVFCDEGKNSCEVILNGNTFRKAAAEKTLFWIYHNCVEEFFNPRIENWYEDSRAAYTGKNAIKFAYDVPQSLKEMMASIEGPYQTIREELEYYETDYQTKVIQTK</sequence>
<accession>A0A7S7L7L8</accession>
<reference evidence="1 2" key="1">
    <citation type="journal article" date="2017" name="Genome Announc.">
        <title>Draft Genome Sequences of Four Alkaliphilic Bacteria Belonging to the Anaerobacillus Genus.</title>
        <authorList>
            <person name="Bassil N.M."/>
            <person name="Lloyd J.R."/>
        </authorList>
    </citation>
    <scope>NUCLEOTIDE SEQUENCE [LARGE SCALE GENOMIC DNA]</scope>
    <source>
        <strain evidence="1 2">NB2006</strain>
    </source>
</reference>
<dbReference type="EMBL" id="CP063356">
    <property type="protein sequence ID" value="QOY35938.2"/>
    <property type="molecule type" value="Genomic_DNA"/>
</dbReference>
<evidence type="ECO:0000313" key="2">
    <source>
        <dbReference type="Proteomes" id="UP000180175"/>
    </source>
</evidence>
<dbReference type="InterPro" id="IPR025013">
    <property type="entry name" value="DUF3907"/>
</dbReference>
<evidence type="ECO:0000313" key="1">
    <source>
        <dbReference type="EMBL" id="QOY35938.2"/>
    </source>
</evidence>
<name>A0A7S7L7L8_9BACI</name>
<gene>
    <name evidence="1" type="ORF">AWH56_025360</name>
</gene>
<keyword evidence="2" id="KW-1185">Reference proteome</keyword>
<proteinExistence type="predicted"/>
<reference evidence="1 2" key="2">
    <citation type="journal article" date="2019" name="Int. J. Syst. Evol. Microbiol.">
        <title>Anaerobacillus isosaccharinicus sp. nov., an alkaliphilic bacterium which degrades isosaccharinic acid.</title>
        <authorList>
            <person name="Bassil N.M."/>
            <person name="Lloyd J.R."/>
        </authorList>
    </citation>
    <scope>NUCLEOTIDE SEQUENCE [LARGE SCALE GENOMIC DNA]</scope>
    <source>
        <strain evidence="1 2">NB2006</strain>
    </source>
</reference>
<dbReference type="Proteomes" id="UP000180175">
    <property type="component" value="Chromosome"/>
</dbReference>
<dbReference type="OrthoDB" id="2691359at2"/>
<organism evidence="1 2">
    <name type="scientific">Anaerobacillus isosaccharinicus</name>
    <dbReference type="NCBI Taxonomy" id="1532552"/>
    <lineage>
        <taxon>Bacteria</taxon>
        <taxon>Bacillati</taxon>
        <taxon>Bacillota</taxon>
        <taxon>Bacilli</taxon>
        <taxon>Bacillales</taxon>
        <taxon>Bacillaceae</taxon>
        <taxon>Anaerobacillus</taxon>
    </lineage>
</organism>
<protein>
    <submittedName>
        <fullName evidence="1">DUF3907 family protein</fullName>
    </submittedName>
</protein>
<dbReference type="Pfam" id="PF13047">
    <property type="entry name" value="DUF3907"/>
    <property type="match status" value="1"/>
</dbReference>
<dbReference type="KEGG" id="aia:AWH56_025360"/>